<dbReference type="NCBIfam" id="NF008758">
    <property type="entry name" value="PRK11789.1"/>
    <property type="match status" value="1"/>
</dbReference>
<dbReference type="GO" id="GO:0008745">
    <property type="term" value="F:N-acetylmuramoyl-L-alanine amidase activity"/>
    <property type="evidence" value="ECO:0007669"/>
    <property type="project" value="UniProtKB-EC"/>
</dbReference>
<evidence type="ECO:0000259" key="13">
    <source>
        <dbReference type="SMART" id="SM00644"/>
    </source>
</evidence>
<dbReference type="EC" id="3.5.1.28" evidence="5"/>
<comment type="similarity">
    <text evidence="4">Belongs to the N-acetylmuramoyl-L-alanine amidase 2 family.</text>
</comment>
<comment type="caution">
    <text evidence="14">The sequence shown here is derived from an EMBL/GenBank/DDBJ whole genome shotgun (WGS) entry which is preliminary data.</text>
</comment>
<dbReference type="Gene3D" id="3.40.80.10">
    <property type="entry name" value="Peptidoglycan recognition protein-like"/>
    <property type="match status" value="1"/>
</dbReference>
<keyword evidence="6" id="KW-0963">Cytoplasm</keyword>
<evidence type="ECO:0000313" key="14">
    <source>
        <dbReference type="EMBL" id="TDP83838.1"/>
    </source>
</evidence>
<accession>A0A4V6PVF3</accession>
<keyword evidence="9" id="KW-0862">Zinc</keyword>
<dbReference type="Pfam" id="PF01510">
    <property type="entry name" value="Amidase_2"/>
    <property type="match status" value="1"/>
</dbReference>
<proteinExistence type="inferred from homology"/>
<dbReference type="SMART" id="SM00644">
    <property type="entry name" value="Ami_2"/>
    <property type="match status" value="1"/>
</dbReference>
<dbReference type="Proteomes" id="UP000294593">
    <property type="component" value="Unassembled WGS sequence"/>
</dbReference>
<reference evidence="14 15" key="1">
    <citation type="submission" date="2019-03" db="EMBL/GenBank/DDBJ databases">
        <title>Genomic Encyclopedia of Type Strains, Phase IV (KMG-IV): sequencing the most valuable type-strain genomes for metagenomic binning, comparative biology and taxonomic classification.</title>
        <authorList>
            <person name="Goeker M."/>
        </authorList>
    </citation>
    <scope>NUCLEOTIDE SEQUENCE [LARGE SCALE GENOMIC DNA]</scope>
    <source>
        <strain evidence="14 15">DSM 11901</strain>
    </source>
</reference>
<dbReference type="SUPFAM" id="SSF55846">
    <property type="entry name" value="N-acetylmuramoyl-L-alanine amidase-like"/>
    <property type="match status" value="1"/>
</dbReference>
<sequence>MPTEPQPPSHGDAWHGGWHAQAIHMPSPNVGPRQDGVAIDLAVVHSISLPPGQYGGDHIERLFTNTLDWDAHPYFDLIRGAEVSAHFVIRRDGQLLQFASVLERAWHAGRSHWQGRDNCNDFSVGIELEGLEHTPFEAAQYEVLARLLRDLAEAWPIAQAVGHEHIAPGRKQDPGKAFDWPLLARLTGWPAERFPPSALLDSSS</sequence>
<dbReference type="RefSeq" id="WP_133608627.1">
    <property type="nucleotide sequence ID" value="NZ_SNXW01000004.1"/>
</dbReference>
<dbReference type="GO" id="GO:0005737">
    <property type="term" value="C:cytoplasm"/>
    <property type="evidence" value="ECO:0007669"/>
    <property type="project" value="UniProtKB-SubCell"/>
</dbReference>
<comment type="catalytic activity">
    <reaction evidence="1">
        <text>Hydrolyzes the link between N-acetylmuramoyl residues and L-amino acid residues in certain cell-wall glycopeptides.</text>
        <dbReference type="EC" id="3.5.1.28"/>
    </reaction>
</comment>
<evidence type="ECO:0000256" key="6">
    <source>
        <dbReference type="ARBA" id="ARBA00022490"/>
    </source>
</evidence>
<evidence type="ECO:0000256" key="1">
    <source>
        <dbReference type="ARBA" id="ARBA00001561"/>
    </source>
</evidence>
<dbReference type="GO" id="GO:0009253">
    <property type="term" value="P:peptidoglycan catabolic process"/>
    <property type="evidence" value="ECO:0007669"/>
    <property type="project" value="InterPro"/>
</dbReference>
<comment type="cofactor">
    <cofactor evidence="2">
        <name>Zn(2+)</name>
        <dbReference type="ChEBI" id="CHEBI:29105"/>
    </cofactor>
</comment>
<keyword evidence="15" id="KW-1185">Reference proteome</keyword>
<dbReference type="InterPro" id="IPR002502">
    <property type="entry name" value="Amidase_domain"/>
</dbReference>
<dbReference type="AlphaFoldDB" id="A0A4V6PVF3"/>
<dbReference type="InterPro" id="IPR036505">
    <property type="entry name" value="Amidase/PGRP_sf"/>
</dbReference>
<evidence type="ECO:0000256" key="11">
    <source>
        <dbReference type="ARBA" id="ARBA00039257"/>
    </source>
</evidence>
<dbReference type="GO" id="GO:0071555">
    <property type="term" value="P:cell wall organization"/>
    <property type="evidence" value="ECO:0007669"/>
    <property type="project" value="UniProtKB-KW"/>
</dbReference>
<dbReference type="CDD" id="cd06583">
    <property type="entry name" value="PGRP"/>
    <property type="match status" value="1"/>
</dbReference>
<keyword evidence="10" id="KW-0961">Cell wall biogenesis/degradation</keyword>
<dbReference type="InterPro" id="IPR051206">
    <property type="entry name" value="NAMLAA_amidase_2"/>
</dbReference>
<evidence type="ECO:0000256" key="7">
    <source>
        <dbReference type="ARBA" id="ARBA00022723"/>
    </source>
</evidence>
<dbReference type="GO" id="GO:0009254">
    <property type="term" value="P:peptidoglycan turnover"/>
    <property type="evidence" value="ECO:0007669"/>
    <property type="project" value="TreeGrafter"/>
</dbReference>
<evidence type="ECO:0000256" key="9">
    <source>
        <dbReference type="ARBA" id="ARBA00022833"/>
    </source>
</evidence>
<dbReference type="OrthoDB" id="9794842at2"/>
<evidence type="ECO:0000256" key="5">
    <source>
        <dbReference type="ARBA" id="ARBA00011901"/>
    </source>
</evidence>
<evidence type="ECO:0000256" key="3">
    <source>
        <dbReference type="ARBA" id="ARBA00004496"/>
    </source>
</evidence>
<dbReference type="GO" id="GO:0046872">
    <property type="term" value="F:metal ion binding"/>
    <property type="evidence" value="ECO:0007669"/>
    <property type="project" value="UniProtKB-KW"/>
</dbReference>
<name>A0A4V6PVF3_9BURK</name>
<dbReference type="EMBL" id="SNXW01000004">
    <property type="protein sequence ID" value="TDP83838.1"/>
    <property type="molecule type" value="Genomic_DNA"/>
</dbReference>
<evidence type="ECO:0000256" key="4">
    <source>
        <dbReference type="ARBA" id="ARBA00007553"/>
    </source>
</evidence>
<dbReference type="PANTHER" id="PTHR30417">
    <property type="entry name" value="N-ACETYLMURAMOYL-L-ALANINE AMIDASE AMID"/>
    <property type="match status" value="1"/>
</dbReference>
<organism evidence="14 15">
    <name type="scientific">Aquabacterium commune</name>
    <dbReference type="NCBI Taxonomy" id="70586"/>
    <lineage>
        <taxon>Bacteria</taxon>
        <taxon>Pseudomonadati</taxon>
        <taxon>Pseudomonadota</taxon>
        <taxon>Betaproteobacteria</taxon>
        <taxon>Burkholderiales</taxon>
        <taxon>Aquabacterium</taxon>
    </lineage>
</organism>
<evidence type="ECO:0000256" key="8">
    <source>
        <dbReference type="ARBA" id="ARBA00022801"/>
    </source>
</evidence>
<dbReference type="PANTHER" id="PTHR30417:SF4">
    <property type="entry name" value="1,6-ANHYDRO-N-ACETYLMURAMYL-L-ALANINE AMIDASE AMPD"/>
    <property type="match status" value="1"/>
</dbReference>
<keyword evidence="7" id="KW-0479">Metal-binding</keyword>
<evidence type="ECO:0000256" key="12">
    <source>
        <dbReference type="ARBA" id="ARBA00042615"/>
    </source>
</evidence>
<gene>
    <name evidence="14" type="ORF">EV672_104219</name>
</gene>
<evidence type="ECO:0000256" key="2">
    <source>
        <dbReference type="ARBA" id="ARBA00001947"/>
    </source>
</evidence>
<feature type="domain" description="N-acetylmuramoyl-L-alanine amidase" evidence="13">
    <location>
        <begin position="27"/>
        <end position="175"/>
    </location>
</feature>
<evidence type="ECO:0000256" key="10">
    <source>
        <dbReference type="ARBA" id="ARBA00023316"/>
    </source>
</evidence>
<comment type="subcellular location">
    <subcellularLocation>
        <location evidence="3">Cytoplasm</location>
    </subcellularLocation>
</comment>
<keyword evidence="8" id="KW-0378">Hydrolase</keyword>
<protein>
    <recommendedName>
        <fullName evidence="11">1,6-anhydro-N-acetylmuramyl-L-alanine amidase AmpD</fullName>
        <ecNumber evidence="5">3.5.1.28</ecNumber>
    </recommendedName>
    <alternativeName>
        <fullName evidence="12">N-acetylmuramoyl-L-alanine amidase</fullName>
    </alternativeName>
</protein>
<evidence type="ECO:0000313" key="15">
    <source>
        <dbReference type="Proteomes" id="UP000294593"/>
    </source>
</evidence>